<accession>A0AAW2P9B9</accession>
<comment type="subcellular location">
    <subcellularLocation>
        <location evidence="1">Nucleus</location>
    </subcellularLocation>
</comment>
<evidence type="ECO:0000259" key="8">
    <source>
        <dbReference type="PROSITE" id="PS50217"/>
    </source>
</evidence>
<dbReference type="SMART" id="SM00338">
    <property type="entry name" value="BRLZ"/>
    <property type="match status" value="1"/>
</dbReference>
<dbReference type="GO" id="GO:0003677">
    <property type="term" value="F:DNA binding"/>
    <property type="evidence" value="ECO:0007669"/>
    <property type="project" value="UniProtKB-KW"/>
</dbReference>
<dbReference type="InterPro" id="IPR004827">
    <property type="entry name" value="bZIP"/>
</dbReference>
<dbReference type="InterPro" id="IPR044759">
    <property type="entry name" value="bZIP_RF2"/>
</dbReference>
<name>A0AAW2P9B9_9LAMI</name>
<reference evidence="9" key="1">
    <citation type="submission" date="2020-06" db="EMBL/GenBank/DDBJ databases">
        <authorList>
            <person name="Li T."/>
            <person name="Hu X."/>
            <person name="Zhang T."/>
            <person name="Song X."/>
            <person name="Zhang H."/>
            <person name="Dai N."/>
            <person name="Sheng W."/>
            <person name="Hou X."/>
            <person name="Wei L."/>
        </authorList>
    </citation>
    <scope>NUCLEOTIDE SEQUENCE</scope>
    <source>
        <strain evidence="9">KEN8</strain>
        <tissue evidence="9">Leaf</tissue>
    </source>
</reference>
<dbReference type="PROSITE" id="PS50217">
    <property type="entry name" value="BZIP"/>
    <property type="match status" value="1"/>
</dbReference>
<gene>
    <name evidence="9" type="ORF">Scaly_1548000</name>
</gene>
<dbReference type="AlphaFoldDB" id="A0AAW2P9B9"/>
<protein>
    <submittedName>
        <fullName evidence="9">Transcription factor VIP1</fullName>
    </submittedName>
</protein>
<sequence length="300" mass="33334">MMDPKFGGKPVYGSPYAPGRTDLDQMPDTPTRGAHHRRAHSDTFFRFPDLDDILLDDVVADFNLDLPQTPPSLFPAGPPPQFSKTNETKPMAHLRSLSVDADFFEGLGLDGPSPVGTAAEVGPGLDTDIATRWMGVPVQRRLRILANRQSAARSKERKTRYTSELERKVQTLQTEATTLSAQITLLQRDTTGLTVENKELKLKLQAMEQQAHLRDALNEALRDELQWLKITAGQGPGVNGNNRGSTSQLSSQPPIHYFGNHQAQQQQQQQRPLHTPHTSSNNPRLSGQSQASFQDFNQRV</sequence>
<feature type="coiled-coil region" evidence="6">
    <location>
        <begin position="162"/>
        <end position="210"/>
    </location>
</feature>
<dbReference type="GO" id="GO:0005634">
    <property type="term" value="C:nucleus"/>
    <property type="evidence" value="ECO:0007669"/>
    <property type="project" value="UniProtKB-SubCell"/>
</dbReference>
<proteinExistence type="predicted"/>
<keyword evidence="4" id="KW-0804">Transcription</keyword>
<keyword evidence="3" id="KW-0238">DNA-binding</keyword>
<dbReference type="SUPFAM" id="SSF57959">
    <property type="entry name" value="Leucine zipper domain"/>
    <property type="match status" value="1"/>
</dbReference>
<evidence type="ECO:0000256" key="4">
    <source>
        <dbReference type="ARBA" id="ARBA00023163"/>
    </source>
</evidence>
<dbReference type="InterPro" id="IPR046347">
    <property type="entry name" value="bZIP_sf"/>
</dbReference>
<dbReference type="Pfam" id="PF00170">
    <property type="entry name" value="bZIP_1"/>
    <property type="match status" value="1"/>
</dbReference>
<feature type="region of interest" description="Disordered" evidence="7">
    <location>
        <begin position="1"/>
        <end position="37"/>
    </location>
</feature>
<keyword evidence="5" id="KW-0539">Nucleus</keyword>
<evidence type="ECO:0000256" key="7">
    <source>
        <dbReference type="SAM" id="MobiDB-lite"/>
    </source>
</evidence>
<feature type="compositionally biased region" description="Polar residues" evidence="7">
    <location>
        <begin position="276"/>
        <end position="300"/>
    </location>
</feature>
<feature type="domain" description="BZIP" evidence="8">
    <location>
        <begin position="137"/>
        <end position="200"/>
    </location>
</feature>
<dbReference type="EMBL" id="JACGWM010000009">
    <property type="protein sequence ID" value="KAL0351593.1"/>
    <property type="molecule type" value="Genomic_DNA"/>
</dbReference>
<evidence type="ECO:0000256" key="2">
    <source>
        <dbReference type="ARBA" id="ARBA00023015"/>
    </source>
</evidence>
<evidence type="ECO:0000256" key="3">
    <source>
        <dbReference type="ARBA" id="ARBA00023125"/>
    </source>
</evidence>
<keyword evidence="2" id="KW-0805">Transcription regulation</keyword>
<evidence type="ECO:0000256" key="5">
    <source>
        <dbReference type="ARBA" id="ARBA00023242"/>
    </source>
</evidence>
<dbReference type="Gene3D" id="1.20.5.170">
    <property type="match status" value="1"/>
</dbReference>
<feature type="region of interest" description="Disordered" evidence="7">
    <location>
        <begin position="233"/>
        <end position="300"/>
    </location>
</feature>
<comment type="caution">
    <text evidence="9">The sequence shown here is derived from an EMBL/GenBank/DDBJ whole genome shotgun (WGS) entry which is preliminary data.</text>
</comment>
<dbReference type="CDD" id="cd14703">
    <property type="entry name" value="bZIP_plant_RF2"/>
    <property type="match status" value="1"/>
</dbReference>
<evidence type="ECO:0000256" key="1">
    <source>
        <dbReference type="ARBA" id="ARBA00004123"/>
    </source>
</evidence>
<reference evidence="9" key="2">
    <citation type="journal article" date="2024" name="Plant">
        <title>Genomic evolution and insights into agronomic trait innovations of Sesamum species.</title>
        <authorList>
            <person name="Miao H."/>
            <person name="Wang L."/>
            <person name="Qu L."/>
            <person name="Liu H."/>
            <person name="Sun Y."/>
            <person name="Le M."/>
            <person name="Wang Q."/>
            <person name="Wei S."/>
            <person name="Zheng Y."/>
            <person name="Lin W."/>
            <person name="Duan Y."/>
            <person name="Cao H."/>
            <person name="Xiong S."/>
            <person name="Wang X."/>
            <person name="Wei L."/>
            <person name="Li C."/>
            <person name="Ma Q."/>
            <person name="Ju M."/>
            <person name="Zhao R."/>
            <person name="Li G."/>
            <person name="Mu C."/>
            <person name="Tian Q."/>
            <person name="Mei H."/>
            <person name="Zhang T."/>
            <person name="Gao T."/>
            <person name="Zhang H."/>
        </authorList>
    </citation>
    <scope>NUCLEOTIDE SEQUENCE</scope>
    <source>
        <strain evidence="9">KEN8</strain>
    </source>
</reference>
<dbReference type="PANTHER" id="PTHR13690">
    <property type="entry name" value="TRANSCRIPTION FACTOR POSF21-RELATED"/>
    <property type="match status" value="1"/>
</dbReference>
<feature type="compositionally biased region" description="Polar residues" evidence="7">
    <location>
        <begin position="239"/>
        <end position="253"/>
    </location>
</feature>
<keyword evidence="6" id="KW-0175">Coiled coil</keyword>
<dbReference type="PANTHER" id="PTHR13690:SF86">
    <property type="entry name" value="TRANSCRIPTION FACTOR VIP1"/>
    <property type="match status" value="1"/>
</dbReference>
<dbReference type="GO" id="GO:0003700">
    <property type="term" value="F:DNA-binding transcription factor activity"/>
    <property type="evidence" value="ECO:0007669"/>
    <property type="project" value="InterPro"/>
</dbReference>
<evidence type="ECO:0000313" key="9">
    <source>
        <dbReference type="EMBL" id="KAL0351593.1"/>
    </source>
</evidence>
<organism evidence="9">
    <name type="scientific">Sesamum calycinum</name>
    <dbReference type="NCBI Taxonomy" id="2727403"/>
    <lineage>
        <taxon>Eukaryota</taxon>
        <taxon>Viridiplantae</taxon>
        <taxon>Streptophyta</taxon>
        <taxon>Embryophyta</taxon>
        <taxon>Tracheophyta</taxon>
        <taxon>Spermatophyta</taxon>
        <taxon>Magnoliopsida</taxon>
        <taxon>eudicotyledons</taxon>
        <taxon>Gunneridae</taxon>
        <taxon>Pentapetalae</taxon>
        <taxon>asterids</taxon>
        <taxon>lamiids</taxon>
        <taxon>Lamiales</taxon>
        <taxon>Pedaliaceae</taxon>
        <taxon>Sesamum</taxon>
    </lineage>
</organism>
<evidence type="ECO:0000256" key="6">
    <source>
        <dbReference type="SAM" id="Coils"/>
    </source>
</evidence>